<dbReference type="Gene3D" id="3.90.25.10">
    <property type="entry name" value="UDP-galactose 4-epimerase, domain 1"/>
    <property type="match status" value="1"/>
</dbReference>
<feature type="domain" description="NmrA-like" evidence="1">
    <location>
        <begin position="18"/>
        <end position="241"/>
    </location>
</feature>
<gene>
    <name evidence="2" type="ORF">GCM10022256_17210</name>
</gene>
<dbReference type="Gene3D" id="3.40.50.720">
    <property type="entry name" value="NAD(P)-binding Rossmann-like Domain"/>
    <property type="match status" value="1"/>
</dbReference>
<dbReference type="InterPro" id="IPR052718">
    <property type="entry name" value="NmrA-type_oxidoreductase"/>
</dbReference>
<organism evidence="2 3">
    <name type="scientific">Frondihabitans peucedani</name>
    <dbReference type="NCBI Taxonomy" id="598626"/>
    <lineage>
        <taxon>Bacteria</taxon>
        <taxon>Bacillati</taxon>
        <taxon>Actinomycetota</taxon>
        <taxon>Actinomycetes</taxon>
        <taxon>Micrococcales</taxon>
        <taxon>Microbacteriaceae</taxon>
        <taxon>Frondihabitans</taxon>
    </lineage>
</organism>
<dbReference type="EMBL" id="BAABAU010000001">
    <property type="protein sequence ID" value="GAA4266109.1"/>
    <property type="molecule type" value="Genomic_DNA"/>
</dbReference>
<dbReference type="SUPFAM" id="SSF51735">
    <property type="entry name" value="NAD(P)-binding Rossmann-fold domains"/>
    <property type="match status" value="1"/>
</dbReference>
<dbReference type="PANTHER" id="PTHR47129">
    <property type="entry name" value="QUINONE OXIDOREDUCTASE 2"/>
    <property type="match status" value="1"/>
</dbReference>
<accession>A0ABP8E271</accession>
<dbReference type="Pfam" id="PF05368">
    <property type="entry name" value="NmrA"/>
    <property type="match status" value="1"/>
</dbReference>
<dbReference type="Proteomes" id="UP001501594">
    <property type="component" value="Unassembled WGS sequence"/>
</dbReference>
<dbReference type="PANTHER" id="PTHR47129:SF1">
    <property type="entry name" value="NMRA-LIKE DOMAIN-CONTAINING PROTEIN"/>
    <property type="match status" value="1"/>
</dbReference>
<keyword evidence="3" id="KW-1185">Reference proteome</keyword>
<dbReference type="RefSeq" id="WP_344795045.1">
    <property type="nucleotide sequence ID" value="NZ_BAABAU010000001.1"/>
</dbReference>
<dbReference type="InterPro" id="IPR008030">
    <property type="entry name" value="NmrA-like"/>
</dbReference>
<evidence type="ECO:0000313" key="3">
    <source>
        <dbReference type="Proteomes" id="UP001501594"/>
    </source>
</evidence>
<protein>
    <submittedName>
        <fullName evidence="2">SDR family oxidoreductase</fullName>
    </submittedName>
</protein>
<evidence type="ECO:0000313" key="2">
    <source>
        <dbReference type="EMBL" id="GAA4266109.1"/>
    </source>
</evidence>
<name>A0ABP8E271_9MICO</name>
<proteinExistence type="predicted"/>
<dbReference type="InterPro" id="IPR036291">
    <property type="entry name" value="NAD(P)-bd_dom_sf"/>
</dbReference>
<sequence>MTDSTSDPVSKLTPQGPTIAVTGATGHVGGQVAEILAKTGVPFRMIVRDATRAPQFDGAEVAVASYADTDASTKALAGITTLFMVSAAEAQDRREQQRAFVDVAVAAGVEHIVYTSFVGAAEDAVFTLARDHWATEQRIKGTGGRFTILRDNFYLDFVPDLVGEDGVIRGPAGDGRMAAVSRADVAAVAALVLLDPESHQQQTYNLTGPVAFSLSDAASILSKHTGRRVRYHQETLEEAYESRQKWQPEQWQADAWVSTYSSIASGELAAVSPDVERITGQKPKSLEDVLG</sequence>
<dbReference type="CDD" id="cd05269">
    <property type="entry name" value="TMR_SDR_a"/>
    <property type="match status" value="1"/>
</dbReference>
<evidence type="ECO:0000259" key="1">
    <source>
        <dbReference type="Pfam" id="PF05368"/>
    </source>
</evidence>
<reference evidence="3" key="1">
    <citation type="journal article" date="2019" name="Int. J. Syst. Evol. Microbiol.">
        <title>The Global Catalogue of Microorganisms (GCM) 10K type strain sequencing project: providing services to taxonomists for standard genome sequencing and annotation.</title>
        <authorList>
            <consortium name="The Broad Institute Genomics Platform"/>
            <consortium name="The Broad Institute Genome Sequencing Center for Infectious Disease"/>
            <person name="Wu L."/>
            <person name="Ma J."/>
        </authorList>
    </citation>
    <scope>NUCLEOTIDE SEQUENCE [LARGE SCALE GENOMIC DNA]</scope>
    <source>
        <strain evidence="3">JCM 17442</strain>
    </source>
</reference>
<comment type="caution">
    <text evidence="2">The sequence shown here is derived from an EMBL/GenBank/DDBJ whole genome shotgun (WGS) entry which is preliminary data.</text>
</comment>